<proteinExistence type="predicted"/>
<reference evidence="2 3" key="1">
    <citation type="submission" date="2024-01" db="EMBL/GenBank/DDBJ databases">
        <title>The genomes of 5 underutilized Papilionoideae crops provide insights into root nodulation and disease resistanc.</title>
        <authorList>
            <person name="Jiang F."/>
        </authorList>
    </citation>
    <scope>NUCLEOTIDE SEQUENCE [LARGE SCALE GENOMIC DNA]</scope>
    <source>
        <strain evidence="2">JINMINGXINNONG_FW02</strain>
        <tissue evidence="2">Leaves</tissue>
    </source>
</reference>
<evidence type="ECO:0000313" key="2">
    <source>
        <dbReference type="EMBL" id="KAK7332521.1"/>
    </source>
</evidence>
<dbReference type="Proteomes" id="UP001374584">
    <property type="component" value="Unassembled WGS sequence"/>
</dbReference>
<sequence length="108" mass="12585">MSFSHSPLFIQTCSDIYIMEFLYVPPLGYHLGQESVHLMKEKKGYHAVLTVLITEHKLVYEEFYHKLMKLKGKEEEQSAERDRGWWGRNHSPTSNAEWSSDVGVDVVL</sequence>
<dbReference type="EMBL" id="JAYMYR010000011">
    <property type="protein sequence ID" value="KAK7332521.1"/>
    <property type="molecule type" value="Genomic_DNA"/>
</dbReference>
<accession>A0AAN9LB52</accession>
<evidence type="ECO:0000256" key="1">
    <source>
        <dbReference type="SAM" id="MobiDB-lite"/>
    </source>
</evidence>
<organism evidence="2 3">
    <name type="scientific">Phaseolus coccineus</name>
    <name type="common">Scarlet runner bean</name>
    <name type="synonym">Phaseolus multiflorus</name>
    <dbReference type="NCBI Taxonomy" id="3886"/>
    <lineage>
        <taxon>Eukaryota</taxon>
        <taxon>Viridiplantae</taxon>
        <taxon>Streptophyta</taxon>
        <taxon>Embryophyta</taxon>
        <taxon>Tracheophyta</taxon>
        <taxon>Spermatophyta</taxon>
        <taxon>Magnoliopsida</taxon>
        <taxon>eudicotyledons</taxon>
        <taxon>Gunneridae</taxon>
        <taxon>Pentapetalae</taxon>
        <taxon>rosids</taxon>
        <taxon>fabids</taxon>
        <taxon>Fabales</taxon>
        <taxon>Fabaceae</taxon>
        <taxon>Papilionoideae</taxon>
        <taxon>50 kb inversion clade</taxon>
        <taxon>NPAAA clade</taxon>
        <taxon>indigoferoid/millettioid clade</taxon>
        <taxon>Phaseoleae</taxon>
        <taxon>Phaseolus</taxon>
    </lineage>
</organism>
<name>A0AAN9LB52_PHACN</name>
<comment type="caution">
    <text evidence="2">The sequence shown here is derived from an EMBL/GenBank/DDBJ whole genome shotgun (WGS) entry which is preliminary data.</text>
</comment>
<evidence type="ECO:0000313" key="3">
    <source>
        <dbReference type="Proteomes" id="UP001374584"/>
    </source>
</evidence>
<dbReference type="AlphaFoldDB" id="A0AAN9LB52"/>
<keyword evidence="3" id="KW-1185">Reference proteome</keyword>
<feature type="region of interest" description="Disordered" evidence="1">
    <location>
        <begin position="74"/>
        <end position="108"/>
    </location>
</feature>
<gene>
    <name evidence="2" type="ORF">VNO80_29274</name>
</gene>
<feature type="compositionally biased region" description="Basic and acidic residues" evidence="1">
    <location>
        <begin position="74"/>
        <end position="85"/>
    </location>
</feature>
<protein>
    <submittedName>
        <fullName evidence="2">Uncharacterized protein</fullName>
    </submittedName>
</protein>